<protein>
    <submittedName>
        <fullName evidence="2">Reverse transcriptase (RNA-dependent DNA polymerase)</fullName>
    </submittedName>
</protein>
<dbReference type="Pfam" id="PF00078">
    <property type="entry name" value="RVT_1"/>
    <property type="match status" value="1"/>
</dbReference>
<comment type="caution">
    <text evidence="2">The sequence shown here is derived from an EMBL/GenBank/DDBJ whole genome shotgun (WGS) entry which is preliminary data.</text>
</comment>
<dbReference type="CDD" id="cd01650">
    <property type="entry name" value="RT_nLTR_like"/>
    <property type="match status" value="1"/>
</dbReference>
<dbReference type="PROSITE" id="PS50878">
    <property type="entry name" value="RT_POL"/>
    <property type="match status" value="1"/>
</dbReference>
<dbReference type="InterPro" id="IPR043502">
    <property type="entry name" value="DNA/RNA_pol_sf"/>
</dbReference>
<dbReference type="Proteomes" id="UP001458880">
    <property type="component" value="Unassembled WGS sequence"/>
</dbReference>
<sequence>MRPPNIMDAVEMENIVRALFPQHPIRPEMRFDNSNDCPPFTHEELEIAFLSLKNRKAPGPDGIPSEILKIVFQCSPSLLLRMYNVCLEYGVFPARWKCARLVLIKKKTGEPDDPCLEYGVFPARWKCARLVLIKKKTGEPDDPSSYRPLCMLDTAGKILEKLLKARLRTAVETAGDLSPRQYGFRKGRSTIDALQEVCAAVSRAESYNHFSRRMVLLVTLDVKNAFNSAKWKDFMDALMYNFRVPTYLLKMMDSYLKDRCLSYETMSGERNMTVTSGAAQGSILGPDLWNILYDNLLRIQMPEEVTVVGYADDIAVLISVRDIDAAQLKLNQAMRKIESWMQRHGLSLELNQAMRKIESWMQRHGLSLALHKTEIVILTKRSRWRYIRLR</sequence>
<dbReference type="AlphaFoldDB" id="A0AAW1IUE4"/>
<evidence type="ECO:0000313" key="2">
    <source>
        <dbReference type="EMBL" id="KAK9693272.1"/>
    </source>
</evidence>
<organism evidence="2 3">
    <name type="scientific">Popillia japonica</name>
    <name type="common">Japanese beetle</name>
    <dbReference type="NCBI Taxonomy" id="7064"/>
    <lineage>
        <taxon>Eukaryota</taxon>
        <taxon>Metazoa</taxon>
        <taxon>Ecdysozoa</taxon>
        <taxon>Arthropoda</taxon>
        <taxon>Hexapoda</taxon>
        <taxon>Insecta</taxon>
        <taxon>Pterygota</taxon>
        <taxon>Neoptera</taxon>
        <taxon>Endopterygota</taxon>
        <taxon>Coleoptera</taxon>
        <taxon>Polyphaga</taxon>
        <taxon>Scarabaeiformia</taxon>
        <taxon>Scarabaeidae</taxon>
        <taxon>Rutelinae</taxon>
        <taxon>Popillia</taxon>
    </lineage>
</organism>
<name>A0AAW1IUE4_POPJA</name>
<keyword evidence="3" id="KW-1185">Reference proteome</keyword>
<proteinExistence type="predicted"/>
<dbReference type="InterPro" id="IPR000477">
    <property type="entry name" value="RT_dom"/>
</dbReference>
<keyword evidence="2" id="KW-0695">RNA-directed DNA polymerase</keyword>
<accession>A0AAW1IUE4</accession>
<gene>
    <name evidence="2" type="ORF">QE152_g34339</name>
</gene>
<evidence type="ECO:0000259" key="1">
    <source>
        <dbReference type="PROSITE" id="PS50878"/>
    </source>
</evidence>
<evidence type="ECO:0000313" key="3">
    <source>
        <dbReference type="Proteomes" id="UP001458880"/>
    </source>
</evidence>
<dbReference type="PANTHER" id="PTHR19446">
    <property type="entry name" value="REVERSE TRANSCRIPTASES"/>
    <property type="match status" value="1"/>
</dbReference>
<dbReference type="SUPFAM" id="SSF56672">
    <property type="entry name" value="DNA/RNA polymerases"/>
    <property type="match status" value="1"/>
</dbReference>
<dbReference type="EMBL" id="JASPKY010000547">
    <property type="protein sequence ID" value="KAK9693272.1"/>
    <property type="molecule type" value="Genomic_DNA"/>
</dbReference>
<keyword evidence="2" id="KW-0808">Transferase</keyword>
<reference evidence="2 3" key="1">
    <citation type="journal article" date="2024" name="BMC Genomics">
        <title>De novo assembly and annotation of Popillia japonica's genome with initial clues to its potential as an invasive pest.</title>
        <authorList>
            <person name="Cucini C."/>
            <person name="Boschi S."/>
            <person name="Funari R."/>
            <person name="Cardaioli E."/>
            <person name="Iannotti N."/>
            <person name="Marturano G."/>
            <person name="Paoli F."/>
            <person name="Bruttini M."/>
            <person name="Carapelli A."/>
            <person name="Frati F."/>
            <person name="Nardi F."/>
        </authorList>
    </citation>
    <scope>NUCLEOTIDE SEQUENCE [LARGE SCALE GENOMIC DNA]</scope>
    <source>
        <strain evidence="2">DMR45628</strain>
    </source>
</reference>
<feature type="domain" description="Reverse transcriptase" evidence="1">
    <location>
        <begin position="114"/>
        <end position="368"/>
    </location>
</feature>
<dbReference type="GO" id="GO:0003964">
    <property type="term" value="F:RNA-directed DNA polymerase activity"/>
    <property type="evidence" value="ECO:0007669"/>
    <property type="project" value="UniProtKB-KW"/>
</dbReference>
<keyword evidence="2" id="KW-0548">Nucleotidyltransferase</keyword>